<reference evidence="1 2" key="1">
    <citation type="submission" date="2017-06" db="EMBL/GenBank/DDBJ databases">
        <authorList>
            <person name="Kim H.J."/>
            <person name="Triplett B.A."/>
        </authorList>
    </citation>
    <scope>NUCLEOTIDE SEQUENCE [LARGE SCALE GENOMIC DNA]</scope>
    <source>
        <strain evidence="1 2">CGMCC 4.5593</strain>
    </source>
</reference>
<organism evidence="1 2">
    <name type="scientific">Asanoa hainanensis</name>
    <dbReference type="NCBI Taxonomy" id="560556"/>
    <lineage>
        <taxon>Bacteria</taxon>
        <taxon>Bacillati</taxon>
        <taxon>Actinomycetota</taxon>
        <taxon>Actinomycetes</taxon>
        <taxon>Micromonosporales</taxon>
        <taxon>Micromonosporaceae</taxon>
        <taxon>Asanoa</taxon>
    </lineage>
</organism>
<protein>
    <submittedName>
        <fullName evidence="1">Uncharacterized protein</fullName>
    </submittedName>
</protein>
<accession>A0A239P2I9</accession>
<dbReference type="AlphaFoldDB" id="A0A239P2I9"/>
<evidence type="ECO:0000313" key="2">
    <source>
        <dbReference type="Proteomes" id="UP000198362"/>
    </source>
</evidence>
<keyword evidence="2" id="KW-1185">Reference proteome</keyword>
<dbReference type="OrthoDB" id="185939at2"/>
<evidence type="ECO:0000313" key="1">
    <source>
        <dbReference type="EMBL" id="SNT61305.1"/>
    </source>
</evidence>
<dbReference type="RefSeq" id="WP_089253497.1">
    <property type="nucleotide sequence ID" value="NZ_FZPH01000013.1"/>
</dbReference>
<dbReference type="EMBL" id="FZPH01000013">
    <property type="protein sequence ID" value="SNT61305.1"/>
    <property type="molecule type" value="Genomic_DNA"/>
</dbReference>
<sequence>MAFVLEAVIGRPEVLRTMARSAVVVPLPQGMALVPMTDELFVALGGSPVLGCEKLPASLEPLLTACSSQTPVAYVEAEFFGGAGCQRAAVWVGGTLAGDPLFLDEDQPTEPAGTPISQALRLLGVERGDWHDEFAALDLGRHRETCGWLRE</sequence>
<name>A0A239P2I9_9ACTN</name>
<proteinExistence type="predicted"/>
<gene>
    <name evidence="1" type="ORF">SAMN05421812_11360</name>
</gene>
<dbReference type="Proteomes" id="UP000198362">
    <property type="component" value="Unassembled WGS sequence"/>
</dbReference>